<organism evidence="1 2">
    <name type="scientific">Phyllostomus discolor</name>
    <name type="common">pale spear-nosed bat</name>
    <dbReference type="NCBI Taxonomy" id="89673"/>
    <lineage>
        <taxon>Eukaryota</taxon>
        <taxon>Metazoa</taxon>
        <taxon>Chordata</taxon>
        <taxon>Craniata</taxon>
        <taxon>Vertebrata</taxon>
        <taxon>Euteleostomi</taxon>
        <taxon>Mammalia</taxon>
        <taxon>Eutheria</taxon>
        <taxon>Laurasiatheria</taxon>
        <taxon>Chiroptera</taxon>
        <taxon>Yangochiroptera</taxon>
        <taxon>Phyllostomidae</taxon>
        <taxon>Phyllostominae</taxon>
        <taxon>Phyllostomus</taxon>
    </lineage>
</organism>
<accession>A0A833YMF6</accession>
<dbReference type="Proteomes" id="UP000664940">
    <property type="component" value="Unassembled WGS sequence"/>
</dbReference>
<dbReference type="EMBL" id="JABVXQ010000014">
    <property type="protein sequence ID" value="KAF6078324.1"/>
    <property type="molecule type" value="Genomic_DNA"/>
</dbReference>
<sequence>MSGPVPFSKRQVSASLCSPADKGHLHCPWFGAVVNKAAINMLILYGNTVFIPEGIHPGAGRLGPQAPCVLSGAPFREGCPACLRLPWGNTWERDVRSKVSDVFRVPFASSEPSRLSSKVISPPVSCFHPH</sequence>
<proteinExistence type="predicted"/>
<comment type="caution">
    <text evidence="1">The sequence shown here is derived from an EMBL/GenBank/DDBJ whole genome shotgun (WGS) entry which is preliminary data.</text>
</comment>
<dbReference type="AlphaFoldDB" id="A0A833YMF6"/>
<evidence type="ECO:0000313" key="1">
    <source>
        <dbReference type="EMBL" id="KAF6078324.1"/>
    </source>
</evidence>
<gene>
    <name evidence="1" type="ORF">HJG60_009174</name>
</gene>
<name>A0A833YMF6_9CHIR</name>
<protein>
    <submittedName>
        <fullName evidence="1">Uncharacterized protein</fullName>
    </submittedName>
</protein>
<evidence type="ECO:0000313" key="2">
    <source>
        <dbReference type="Proteomes" id="UP000664940"/>
    </source>
</evidence>
<reference evidence="1 2" key="1">
    <citation type="journal article" date="2020" name="Nature">
        <title>Six reference-quality genomes reveal evolution of bat adaptations.</title>
        <authorList>
            <person name="Jebb D."/>
            <person name="Huang Z."/>
            <person name="Pippel M."/>
            <person name="Hughes G.M."/>
            <person name="Lavrichenko K."/>
            <person name="Devanna P."/>
            <person name="Winkler S."/>
            <person name="Jermiin L.S."/>
            <person name="Skirmuntt E.C."/>
            <person name="Katzourakis A."/>
            <person name="Burkitt-Gray L."/>
            <person name="Ray D.A."/>
            <person name="Sullivan K.A.M."/>
            <person name="Roscito J.G."/>
            <person name="Kirilenko B.M."/>
            <person name="Davalos L.M."/>
            <person name="Corthals A.P."/>
            <person name="Power M.L."/>
            <person name="Jones G."/>
            <person name="Ransome R.D."/>
            <person name="Dechmann D.K.N."/>
            <person name="Locatelli A.G."/>
            <person name="Puechmaille S.J."/>
            <person name="Fedrigo O."/>
            <person name="Jarvis E.D."/>
            <person name="Hiller M."/>
            <person name="Vernes S.C."/>
            <person name="Myers E.W."/>
            <person name="Teeling E.C."/>
        </authorList>
    </citation>
    <scope>NUCLEOTIDE SEQUENCE [LARGE SCALE GENOMIC DNA]</scope>
    <source>
        <strain evidence="1">Bat1K_MPI-CBG_1</strain>
    </source>
</reference>